<comment type="caution">
    <text evidence="9">The sequence shown here is derived from an EMBL/GenBank/DDBJ whole genome shotgun (WGS) entry which is preliminary data.</text>
</comment>
<evidence type="ECO:0000313" key="10">
    <source>
        <dbReference type="Proteomes" id="UP000253792"/>
    </source>
</evidence>
<dbReference type="PANTHER" id="PTHR37937">
    <property type="entry name" value="CONJUGATIVE TRANSFER: DNA TRANSPORT"/>
    <property type="match status" value="1"/>
</dbReference>
<evidence type="ECO:0000256" key="6">
    <source>
        <dbReference type="ARBA" id="ARBA00023136"/>
    </source>
</evidence>
<evidence type="ECO:0000313" key="9">
    <source>
        <dbReference type="EMBL" id="RDB54834.1"/>
    </source>
</evidence>
<feature type="region of interest" description="Disordered" evidence="7">
    <location>
        <begin position="1"/>
        <end position="20"/>
    </location>
</feature>
<comment type="subcellular location">
    <subcellularLocation>
        <location evidence="1">Cell membrane</location>
        <topology evidence="1">Multi-pass membrane protein</topology>
    </subcellularLocation>
</comment>
<dbReference type="InterPro" id="IPR003688">
    <property type="entry name" value="TraG/VirD4"/>
</dbReference>
<keyword evidence="6 8" id="KW-0472">Membrane</keyword>
<proteinExistence type="inferred from homology"/>
<dbReference type="Gene3D" id="3.40.50.300">
    <property type="entry name" value="P-loop containing nucleotide triphosphate hydrolases"/>
    <property type="match status" value="1"/>
</dbReference>
<dbReference type="CDD" id="cd01127">
    <property type="entry name" value="TrwB_TraG_TraD_VirD4"/>
    <property type="match status" value="1"/>
</dbReference>
<keyword evidence="10" id="KW-1185">Reference proteome</keyword>
<dbReference type="EMBL" id="PPTP01000007">
    <property type="protein sequence ID" value="RDB54834.1"/>
    <property type="molecule type" value="Genomic_DNA"/>
</dbReference>
<dbReference type="NCBIfam" id="NF045973">
    <property type="entry name" value="conju_CD1115"/>
    <property type="match status" value="1"/>
</dbReference>
<organism evidence="9 10">
    <name type="scientific">Senegalimassilia anaerobia</name>
    <dbReference type="NCBI Taxonomy" id="1473216"/>
    <lineage>
        <taxon>Bacteria</taxon>
        <taxon>Bacillati</taxon>
        <taxon>Actinomycetota</taxon>
        <taxon>Coriobacteriia</taxon>
        <taxon>Coriobacteriales</taxon>
        <taxon>Coriobacteriaceae</taxon>
        <taxon>Senegalimassilia</taxon>
    </lineage>
</organism>
<evidence type="ECO:0000256" key="3">
    <source>
        <dbReference type="ARBA" id="ARBA00022475"/>
    </source>
</evidence>
<accession>A0A369L684</accession>
<dbReference type="GO" id="GO:0005886">
    <property type="term" value="C:plasma membrane"/>
    <property type="evidence" value="ECO:0007669"/>
    <property type="project" value="UniProtKB-SubCell"/>
</dbReference>
<dbReference type="RefSeq" id="WP_114621075.1">
    <property type="nucleotide sequence ID" value="NZ_PPTP01000007.1"/>
</dbReference>
<evidence type="ECO:0000256" key="5">
    <source>
        <dbReference type="ARBA" id="ARBA00022989"/>
    </source>
</evidence>
<feature type="transmembrane region" description="Helical" evidence="8">
    <location>
        <begin position="229"/>
        <end position="249"/>
    </location>
</feature>
<dbReference type="STRING" id="1034345.GCA_000236865_01505"/>
<evidence type="ECO:0000256" key="8">
    <source>
        <dbReference type="SAM" id="Phobius"/>
    </source>
</evidence>
<evidence type="ECO:0000256" key="7">
    <source>
        <dbReference type="SAM" id="MobiDB-lite"/>
    </source>
</evidence>
<dbReference type="Pfam" id="PF02534">
    <property type="entry name" value="T4SS-DNA_transf"/>
    <property type="match status" value="1"/>
</dbReference>
<comment type="similarity">
    <text evidence="2">Belongs to the VirD4/TraG family.</text>
</comment>
<keyword evidence="4 8" id="KW-0812">Transmembrane</keyword>
<gene>
    <name evidence="9" type="ORF">C1880_08285</name>
</gene>
<dbReference type="AlphaFoldDB" id="A0A369L684"/>
<dbReference type="InterPro" id="IPR051539">
    <property type="entry name" value="T4SS-coupling_protein"/>
</dbReference>
<evidence type="ECO:0008006" key="11">
    <source>
        <dbReference type="Google" id="ProtNLM"/>
    </source>
</evidence>
<protein>
    <recommendedName>
        <fullName evidence="11">Conjugal transfer protein TraG</fullName>
    </recommendedName>
</protein>
<dbReference type="InterPro" id="IPR027417">
    <property type="entry name" value="P-loop_NTPase"/>
</dbReference>
<dbReference type="Proteomes" id="UP000253792">
    <property type="component" value="Unassembled WGS sequence"/>
</dbReference>
<reference evidence="9 10" key="1">
    <citation type="journal article" date="2018" name="Elife">
        <title>Discovery and characterization of a prevalent human gut bacterial enzyme sufficient for the inactivation of a family of plant toxins.</title>
        <authorList>
            <person name="Koppel N."/>
            <person name="Bisanz J.E."/>
            <person name="Pandelia M.E."/>
            <person name="Turnbaugh P.J."/>
            <person name="Balskus E.P."/>
        </authorList>
    </citation>
    <scope>NUCLEOTIDE SEQUENCE [LARGE SCALE GENOMIC DNA]</scope>
    <source>
        <strain evidence="10">anaerobia AP69FAA</strain>
    </source>
</reference>
<evidence type="ECO:0000256" key="4">
    <source>
        <dbReference type="ARBA" id="ARBA00022692"/>
    </source>
</evidence>
<dbReference type="Gene3D" id="1.10.8.80">
    <property type="entry name" value="Magnesium chelatase subunit I, C-Terminal domain"/>
    <property type="match status" value="1"/>
</dbReference>
<evidence type="ECO:0000256" key="1">
    <source>
        <dbReference type="ARBA" id="ARBA00004651"/>
    </source>
</evidence>
<dbReference type="OrthoDB" id="226701at2"/>
<keyword evidence="3" id="KW-1003">Cell membrane</keyword>
<dbReference type="SUPFAM" id="SSF52540">
    <property type="entry name" value="P-loop containing nucleoside triphosphate hydrolases"/>
    <property type="match status" value="1"/>
</dbReference>
<sequence>MLKNNTPAFAANAPTDPAGAAERSAYQGSMLLTANRTADTDTWRSGLNNNVLVLGSSGCGKTRNHLKPNLLQAQGSYIVLDSKGILYREMAPYLRKQGYQVDQLDFVGMNGTLGYNPLDHIRCQDGHPAEQDIIAIASALCPREDHESDPFWALAAANYLTSYIAYVLEAMPEQDRTMAEVIRVFDEACSGHVERLFDELERKNPGSYAVKLRRRAQTTIRAERMHASIVGIIAANLLPLGFTGAMAAYQCPRRVDFHEFGRKRCALFVTIDDMDTSLRPLTSLFIRQAFSSLCDAADHGSPDGRLAVPVRLMLDDFANLNVANFDNILSVTRSREISCTIVCQTVSQLEARYGKPAANSIIGNCDHQLVLGFQDEATARYFSLRANKPAASLLATPTDRWWLFQRGHAAVCDKAYKLERHPRYADLAACGQAEPGADLTEMWLDDINQEFFDFEELGPEDLELFGDANAA</sequence>
<name>A0A369L684_9ACTN</name>
<evidence type="ECO:0000256" key="2">
    <source>
        <dbReference type="ARBA" id="ARBA00008806"/>
    </source>
</evidence>
<dbReference type="PANTHER" id="PTHR37937:SF1">
    <property type="entry name" value="CONJUGATIVE TRANSFER: DNA TRANSPORT"/>
    <property type="match status" value="1"/>
</dbReference>
<keyword evidence="5 8" id="KW-1133">Transmembrane helix</keyword>